<dbReference type="InterPro" id="IPR001005">
    <property type="entry name" value="SANT/Myb"/>
</dbReference>
<evidence type="ECO:0000256" key="9">
    <source>
        <dbReference type="SAM" id="MobiDB-lite"/>
    </source>
</evidence>
<feature type="domain" description="HTH myb-type" evidence="11">
    <location>
        <begin position="3"/>
        <end position="58"/>
    </location>
</feature>
<feature type="domain" description="Myb-like" evidence="10">
    <location>
        <begin position="3"/>
        <end position="54"/>
    </location>
</feature>
<evidence type="ECO:0000259" key="10">
    <source>
        <dbReference type="PROSITE" id="PS50090"/>
    </source>
</evidence>
<keyword evidence="6" id="KW-0508">mRNA splicing</keyword>
<feature type="compositionally biased region" description="Basic and acidic residues" evidence="9">
    <location>
        <begin position="132"/>
        <end position="152"/>
    </location>
</feature>
<protein>
    <submittedName>
        <fullName evidence="12">Pre-mRNA-splicing factor cef1</fullName>
    </submittedName>
</protein>
<keyword evidence="7" id="KW-0539">Nucleus</keyword>
<dbReference type="GeneID" id="95987566"/>
<name>A0ABR3PXD3_9TREE</name>
<keyword evidence="13" id="KW-1185">Reference proteome</keyword>
<reference evidence="12 13" key="1">
    <citation type="submission" date="2023-08" db="EMBL/GenBank/DDBJ databases">
        <title>Annotated Genome Sequence of Vanrija albida AlHP1.</title>
        <authorList>
            <person name="Herzog R."/>
        </authorList>
    </citation>
    <scope>NUCLEOTIDE SEQUENCE [LARGE SCALE GENOMIC DNA]</scope>
    <source>
        <strain evidence="12 13">AlHP1</strain>
    </source>
</reference>
<keyword evidence="2" id="KW-0507">mRNA processing</keyword>
<evidence type="ECO:0000256" key="1">
    <source>
        <dbReference type="ARBA" id="ARBA00010506"/>
    </source>
</evidence>
<dbReference type="Gene3D" id="1.10.10.60">
    <property type="entry name" value="Homeodomain-like"/>
    <property type="match status" value="2"/>
</dbReference>
<feature type="domain" description="Myb-like" evidence="10">
    <location>
        <begin position="55"/>
        <end position="104"/>
    </location>
</feature>
<evidence type="ECO:0000313" key="13">
    <source>
        <dbReference type="Proteomes" id="UP001565368"/>
    </source>
</evidence>
<dbReference type="PROSITE" id="PS51294">
    <property type="entry name" value="HTH_MYB"/>
    <property type="match status" value="2"/>
</dbReference>
<evidence type="ECO:0000256" key="4">
    <source>
        <dbReference type="ARBA" id="ARBA00022737"/>
    </source>
</evidence>
<evidence type="ECO:0000256" key="5">
    <source>
        <dbReference type="ARBA" id="ARBA00023125"/>
    </source>
</evidence>
<dbReference type="EMBL" id="JBBXJM010000005">
    <property type="protein sequence ID" value="KAL1407109.1"/>
    <property type="molecule type" value="Genomic_DNA"/>
</dbReference>
<evidence type="ECO:0000256" key="2">
    <source>
        <dbReference type="ARBA" id="ARBA00022664"/>
    </source>
</evidence>
<dbReference type="Pfam" id="PF13921">
    <property type="entry name" value="Myb_DNA-bind_6"/>
    <property type="match status" value="1"/>
</dbReference>
<proteinExistence type="inferred from homology"/>
<comment type="caution">
    <text evidence="12">The sequence shown here is derived from an EMBL/GenBank/DDBJ whole genome shotgun (WGS) entry which is preliminary data.</text>
</comment>
<dbReference type="InterPro" id="IPR047242">
    <property type="entry name" value="CDC5L/Cef1"/>
</dbReference>
<evidence type="ECO:0000313" key="12">
    <source>
        <dbReference type="EMBL" id="KAL1407109.1"/>
    </source>
</evidence>
<dbReference type="PANTHER" id="PTHR45885">
    <property type="entry name" value="CELL DIVISION CYCLE 5-LIKE PROTEIN"/>
    <property type="match status" value="1"/>
</dbReference>
<keyword evidence="5" id="KW-0238">DNA-binding</keyword>
<keyword evidence="3" id="KW-0747">Spliceosome</keyword>
<comment type="similarity">
    <text evidence="1">Belongs to the CEF1 family.</text>
</comment>
<dbReference type="PANTHER" id="PTHR45885:SF1">
    <property type="entry name" value="CELL DIVISION CYCLE 5-LIKE PROTEIN"/>
    <property type="match status" value="1"/>
</dbReference>
<dbReference type="InterPro" id="IPR017930">
    <property type="entry name" value="Myb_dom"/>
</dbReference>
<feature type="region of interest" description="Disordered" evidence="9">
    <location>
        <begin position="168"/>
        <end position="187"/>
    </location>
</feature>
<feature type="region of interest" description="Disordered" evidence="9">
    <location>
        <begin position="207"/>
        <end position="295"/>
    </location>
</feature>
<dbReference type="InterPro" id="IPR021786">
    <property type="entry name" value="Cdc5p/Cef1_C"/>
</dbReference>
<feature type="domain" description="HTH myb-type" evidence="11">
    <location>
        <begin position="59"/>
        <end position="108"/>
    </location>
</feature>
<evidence type="ECO:0000256" key="7">
    <source>
        <dbReference type="ARBA" id="ARBA00023242"/>
    </source>
</evidence>
<evidence type="ECO:0000256" key="8">
    <source>
        <dbReference type="SAM" id="Coils"/>
    </source>
</evidence>
<feature type="region of interest" description="Disordered" evidence="9">
    <location>
        <begin position="392"/>
        <end position="475"/>
    </location>
</feature>
<dbReference type="InterPro" id="IPR047240">
    <property type="entry name" value="SANT_CDC5L_II"/>
</dbReference>
<keyword evidence="8" id="KW-0175">Coiled coil</keyword>
<dbReference type="RefSeq" id="XP_069207053.1">
    <property type="nucleotide sequence ID" value="XM_069354982.1"/>
</dbReference>
<dbReference type="SUPFAM" id="SSF46689">
    <property type="entry name" value="Homeodomain-like"/>
    <property type="match status" value="1"/>
</dbReference>
<dbReference type="Proteomes" id="UP001565368">
    <property type="component" value="Unassembled WGS sequence"/>
</dbReference>
<keyword evidence="4" id="KW-0677">Repeat</keyword>
<dbReference type="CDD" id="cd00167">
    <property type="entry name" value="SANT"/>
    <property type="match status" value="1"/>
</dbReference>
<accession>A0ABR3PXD3</accession>
<feature type="coiled-coil region" evidence="8">
    <location>
        <begin position="498"/>
        <end position="549"/>
    </location>
</feature>
<evidence type="ECO:0000256" key="3">
    <source>
        <dbReference type="ARBA" id="ARBA00022728"/>
    </source>
</evidence>
<feature type="region of interest" description="Disordered" evidence="9">
    <location>
        <begin position="112"/>
        <end position="161"/>
    </location>
</feature>
<dbReference type="CDD" id="cd11659">
    <property type="entry name" value="SANT_CDC5_II"/>
    <property type="match status" value="1"/>
</dbReference>
<gene>
    <name evidence="12" type="primary">CEF1</name>
    <name evidence="12" type="ORF">Q8F55_006523</name>
</gene>
<dbReference type="PROSITE" id="PS50090">
    <property type="entry name" value="MYB_LIKE"/>
    <property type="match status" value="2"/>
</dbReference>
<evidence type="ECO:0000259" key="11">
    <source>
        <dbReference type="PROSITE" id="PS51294"/>
    </source>
</evidence>
<feature type="coiled-coil region" evidence="8">
    <location>
        <begin position="771"/>
        <end position="812"/>
    </location>
</feature>
<organism evidence="12 13">
    <name type="scientific">Vanrija albida</name>
    <dbReference type="NCBI Taxonomy" id="181172"/>
    <lineage>
        <taxon>Eukaryota</taxon>
        <taxon>Fungi</taxon>
        <taxon>Dikarya</taxon>
        <taxon>Basidiomycota</taxon>
        <taxon>Agaricomycotina</taxon>
        <taxon>Tremellomycetes</taxon>
        <taxon>Trichosporonales</taxon>
        <taxon>Trichosporonaceae</taxon>
        <taxon>Vanrija</taxon>
    </lineage>
</organism>
<dbReference type="SMART" id="SM00717">
    <property type="entry name" value="SANT"/>
    <property type="match status" value="2"/>
</dbReference>
<sequence>MVRIIIKGGVWRNTEDEILKAAISKYGKNQWARISSLLVRKTPKQCKARWYEWLDPSIKKVEWSKTEDEKLLHLAKLMPTQWRTIAPIVGRTATQCLERYQKLLDDAEAKDNEELGLGDGENESSKPASDVRGLRPGEIDPDPETRPARPDPVDMDDDEKEMLSEARARLANTQGKKAKRKARERQLEEARRVAFLQKKRELKAAGINLRAKPKKKGMDYNADIPFEKQPAPGFYDTAEERSKTYAAPVGQTLRQLEGKRKQDMEEQDEKNAKRRKDGGEGSGKPGSATQFVQAREAQIRKLKEQEQIVRRRKLNLPTPQVGERELEEIVKIGQAGETARGLVETDGATNQLVGEYESLGKARMARTPRVAATEDNVLAEARNLRLMSSVQTPLFGDENTPLRSEEAAGTGYTSATPRSHIAATPNPLATPARDGGFAPTPRGAGATPLRTPMRDNLSINEAGPSWGETPADERRRIKDARRALKAGFASLPKPENNFELAEDEDEEIEEDEVELTEEDAAERDARVKAAREEEERLELERRSSVVKKNLPRPANVDTRTLLRQLDAATDEVEDAIAAAVRRINIEMANLMKHDSIAHPLPGTSTPGNTASDYDMPDDDLVAAAKAEIHAELASALGLPGANDDQLRIVITAQAADEDEAYAQSWVSTSSSYVFSPSHNAWVDPATLSPAELAAAYESMIGSSRDRMVADATRAAKAEKKLGKQLGGYQNLNTKARTTIVDTIDQIQQAQRDLETFTMLRTLEEAAGPARLEQKREEVAALERRERDLQARYAELNDERLRLSESIEQLEEDKVVYAAQAALDLQEANGA</sequence>
<dbReference type="InterPro" id="IPR009057">
    <property type="entry name" value="Homeodomain-like_sf"/>
</dbReference>
<dbReference type="Pfam" id="PF11831">
    <property type="entry name" value="Myb_Cef"/>
    <property type="match status" value="1"/>
</dbReference>
<evidence type="ECO:0000256" key="6">
    <source>
        <dbReference type="ARBA" id="ARBA00023187"/>
    </source>
</evidence>